<evidence type="ECO:0000313" key="2">
    <source>
        <dbReference type="Proteomes" id="UP000639772"/>
    </source>
</evidence>
<reference evidence="1 2" key="1">
    <citation type="journal article" date="2020" name="Nat. Food">
        <title>A phased Vanilla planifolia genome enables genetic improvement of flavour and production.</title>
        <authorList>
            <person name="Hasing T."/>
            <person name="Tang H."/>
            <person name="Brym M."/>
            <person name="Khazi F."/>
            <person name="Huang T."/>
            <person name="Chambers A.H."/>
        </authorList>
    </citation>
    <scope>NUCLEOTIDE SEQUENCE [LARGE SCALE GENOMIC DNA]</scope>
    <source>
        <tissue evidence="1">Leaf</tissue>
    </source>
</reference>
<accession>A0A835QU55</accession>
<protein>
    <submittedName>
        <fullName evidence="1">Uncharacterized protein</fullName>
    </submittedName>
</protein>
<dbReference type="EMBL" id="JADCNM010000007">
    <property type="protein sequence ID" value="KAG0474887.1"/>
    <property type="molecule type" value="Genomic_DNA"/>
</dbReference>
<organism evidence="1 2">
    <name type="scientific">Vanilla planifolia</name>
    <name type="common">Vanilla</name>
    <dbReference type="NCBI Taxonomy" id="51239"/>
    <lineage>
        <taxon>Eukaryota</taxon>
        <taxon>Viridiplantae</taxon>
        <taxon>Streptophyta</taxon>
        <taxon>Embryophyta</taxon>
        <taxon>Tracheophyta</taxon>
        <taxon>Spermatophyta</taxon>
        <taxon>Magnoliopsida</taxon>
        <taxon>Liliopsida</taxon>
        <taxon>Asparagales</taxon>
        <taxon>Orchidaceae</taxon>
        <taxon>Vanilloideae</taxon>
        <taxon>Vanilleae</taxon>
        <taxon>Vanilla</taxon>
    </lineage>
</organism>
<proteinExistence type="predicted"/>
<name>A0A835QU55_VANPL</name>
<dbReference type="AlphaFoldDB" id="A0A835QU55"/>
<evidence type="ECO:0000313" key="1">
    <source>
        <dbReference type="EMBL" id="KAG0474887.1"/>
    </source>
</evidence>
<dbReference type="Proteomes" id="UP000639772">
    <property type="component" value="Chromosome 7"/>
</dbReference>
<sequence>MEHHGAVVDARSRWDVLSRLAGGGIDAFAPNGPGDLCCMRVWSGELRYWEMLEKRWQKVGTVRRRWWLEG</sequence>
<comment type="caution">
    <text evidence="1">The sequence shown here is derived from an EMBL/GenBank/DDBJ whole genome shotgun (WGS) entry which is preliminary data.</text>
</comment>
<gene>
    <name evidence="1" type="ORF">HPP92_014573</name>
</gene>